<name>A0A1X0RTD6_RHIZD</name>
<sequence>MNNQINNRFTVNDEGVQRMIDNNSAMYYSNQMIIAQNMTHQPVNTIKAYSAKQKEWKIVTDQKLGYFLAEYVMNRGRKLRRSPDGTLIVLGRESVLTYALGFNPHGPARGPLVRAFLVTLEKEKGQE</sequence>
<gene>
    <name evidence="1" type="ORF">BCV71DRAFT_274055</name>
</gene>
<evidence type="ECO:0000313" key="2">
    <source>
        <dbReference type="Proteomes" id="UP000242381"/>
    </source>
</evidence>
<dbReference type="EMBL" id="KV921428">
    <property type="protein sequence ID" value="ORE15343.1"/>
    <property type="molecule type" value="Genomic_DNA"/>
</dbReference>
<evidence type="ECO:0000313" key="1">
    <source>
        <dbReference type="EMBL" id="ORE15343.1"/>
    </source>
</evidence>
<proteinExistence type="predicted"/>
<dbReference type="AlphaFoldDB" id="A0A1X0RTD6"/>
<dbReference type="VEuPathDB" id="FungiDB:BCV72DRAFT_249156"/>
<dbReference type="Proteomes" id="UP000242381">
    <property type="component" value="Unassembled WGS sequence"/>
</dbReference>
<accession>A0A1X0RTD6</accession>
<organism evidence="1 2">
    <name type="scientific">Rhizopus microsporus</name>
    <dbReference type="NCBI Taxonomy" id="58291"/>
    <lineage>
        <taxon>Eukaryota</taxon>
        <taxon>Fungi</taxon>
        <taxon>Fungi incertae sedis</taxon>
        <taxon>Mucoromycota</taxon>
        <taxon>Mucoromycotina</taxon>
        <taxon>Mucoromycetes</taxon>
        <taxon>Mucorales</taxon>
        <taxon>Mucorineae</taxon>
        <taxon>Rhizopodaceae</taxon>
        <taxon>Rhizopus</taxon>
    </lineage>
</organism>
<reference evidence="1 2" key="1">
    <citation type="journal article" date="2016" name="Proc. Natl. Acad. Sci. U.S.A.">
        <title>Lipid metabolic changes in an early divergent fungus govern the establishment of a mutualistic symbiosis with endobacteria.</title>
        <authorList>
            <person name="Lastovetsky O.A."/>
            <person name="Gaspar M.L."/>
            <person name="Mondo S.J."/>
            <person name="LaButti K.M."/>
            <person name="Sandor L."/>
            <person name="Grigoriev I.V."/>
            <person name="Henry S.A."/>
            <person name="Pawlowska T.E."/>
        </authorList>
    </citation>
    <scope>NUCLEOTIDE SEQUENCE [LARGE SCALE GENOMIC DNA]</scope>
    <source>
        <strain evidence="1 2">ATCC 11559</strain>
    </source>
</reference>
<protein>
    <submittedName>
        <fullName evidence="1">Uncharacterized protein</fullName>
    </submittedName>
</protein>